<name>A0A7X2NIT1_9CLOT</name>
<dbReference type="RefSeq" id="WP_154471066.1">
    <property type="nucleotide sequence ID" value="NZ_DBEWUL010000041.1"/>
</dbReference>
<protein>
    <submittedName>
        <fullName evidence="1">NusG domain II-containing protein</fullName>
    </submittedName>
</protein>
<evidence type="ECO:0000313" key="1">
    <source>
        <dbReference type="EMBL" id="MSS35672.1"/>
    </source>
</evidence>
<proteinExistence type="predicted"/>
<dbReference type="InterPro" id="IPR038690">
    <property type="entry name" value="NusG_2_sf"/>
</dbReference>
<keyword evidence="2" id="KW-1185">Reference proteome</keyword>
<dbReference type="Proteomes" id="UP000429958">
    <property type="component" value="Unassembled WGS sequence"/>
</dbReference>
<dbReference type="CDD" id="cd09911">
    <property type="entry name" value="Lin0431_like"/>
    <property type="match status" value="1"/>
</dbReference>
<dbReference type="Pfam" id="PF07009">
    <property type="entry name" value="NusG_II"/>
    <property type="match status" value="1"/>
</dbReference>
<organism evidence="1 2">
    <name type="scientific">Clostridium porci</name>
    <dbReference type="NCBI Taxonomy" id="2605778"/>
    <lineage>
        <taxon>Bacteria</taxon>
        <taxon>Bacillati</taxon>
        <taxon>Bacillota</taxon>
        <taxon>Clostridia</taxon>
        <taxon>Eubacteriales</taxon>
        <taxon>Clostridiaceae</taxon>
        <taxon>Clostridium</taxon>
    </lineage>
</organism>
<accession>A0A7X2NIT1</accession>
<sequence>MKLLQKRDFILIATLLLIALAALGMIRFFRPAPAATAEITVDGEVVEQLDLSKDTEVTITGSSGGFNHLIVKDRQIWCSQASCPDKVCIHQGQKHLSSDTIVCLPNKMIVTIIGNK</sequence>
<comment type="caution">
    <text evidence="1">The sequence shown here is derived from an EMBL/GenBank/DDBJ whole genome shotgun (WGS) entry which is preliminary data.</text>
</comment>
<dbReference type="AlphaFoldDB" id="A0A7X2NIT1"/>
<gene>
    <name evidence="1" type="ORF">FYJ39_03530</name>
</gene>
<dbReference type="EMBL" id="VUMD01000002">
    <property type="protein sequence ID" value="MSS35672.1"/>
    <property type="molecule type" value="Genomic_DNA"/>
</dbReference>
<evidence type="ECO:0000313" key="2">
    <source>
        <dbReference type="Proteomes" id="UP000429958"/>
    </source>
</evidence>
<reference evidence="1 2" key="1">
    <citation type="submission" date="2019-08" db="EMBL/GenBank/DDBJ databases">
        <title>In-depth cultivation of the pig gut microbiome towards novel bacterial diversity and tailored functional studies.</title>
        <authorList>
            <person name="Wylensek D."/>
            <person name="Hitch T.C.A."/>
            <person name="Clavel T."/>
        </authorList>
    </citation>
    <scope>NUCLEOTIDE SEQUENCE [LARGE SCALE GENOMIC DNA]</scope>
    <source>
        <strain evidence="1 2">WCA-389-WT-23D1</strain>
    </source>
</reference>
<dbReference type="Gene3D" id="2.60.320.10">
    <property type="entry name" value="N-utilization substance G protein NusG, insert domain"/>
    <property type="match status" value="1"/>
</dbReference>